<evidence type="ECO:0000313" key="2">
    <source>
        <dbReference type="Proteomes" id="UP000433577"/>
    </source>
</evidence>
<organism evidence="1 2">
    <name type="scientific">Paraburkholderia acidisoli</name>
    <dbReference type="NCBI Taxonomy" id="2571748"/>
    <lineage>
        <taxon>Bacteria</taxon>
        <taxon>Pseudomonadati</taxon>
        <taxon>Pseudomonadota</taxon>
        <taxon>Betaproteobacteria</taxon>
        <taxon>Burkholderiales</taxon>
        <taxon>Burkholderiaceae</taxon>
        <taxon>Paraburkholderia</taxon>
    </lineage>
</organism>
<dbReference type="KEGG" id="pacs:FAZ98_24235"/>
<dbReference type="AlphaFoldDB" id="A0A7Z2GNN8"/>
<dbReference type="OrthoDB" id="5588378at2"/>
<name>A0A7Z2GNN8_9BURK</name>
<evidence type="ECO:0008006" key="3">
    <source>
        <dbReference type="Google" id="ProtNLM"/>
    </source>
</evidence>
<proteinExistence type="predicted"/>
<dbReference type="EMBL" id="CP046915">
    <property type="protein sequence ID" value="QGZ64916.1"/>
    <property type="molecule type" value="Genomic_DNA"/>
</dbReference>
<reference evidence="1 2" key="1">
    <citation type="submission" date="2019-12" db="EMBL/GenBank/DDBJ databases">
        <title>Paraburkholderia acidiphila 7Q-K02 sp. nov and Paraburkholderia acidisoli DHF22 sp. nov., two strains isolated from forest soil.</title>
        <authorList>
            <person name="Gao Z."/>
            <person name="Qiu L."/>
        </authorList>
    </citation>
    <scope>NUCLEOTIDE SEQUENCE [LARGE SCALE GENOMIC DNA]</scope>
    <source>
        <strain evidence="1 2">DHF22</strain>
    </source>
</reference>
<evidence type="ECO:0000313" key="1">
    <source>
        <dbReference type="EMBL" id="QGZ64916.1"/>
    </source>
</evidence>
<accession>A0A7Z2GNN8</accession>
<keyword evidence="2" id="KW-1185">Reference proteome</keyword>
<gene>
    <name evidence="1" type="ORF">FAZ98_24235</name>
</gene>
<protein>
    <recommendedName>
        <fullName evidence="3">Tetratricopeptide repeat protein</fullName>
    </recommendedName>
</protein>
<sequence length="169" mass="18213">MHARTAPYLAVSPARLSPSLAVWEAVTRGALAAERAGRAVVALGGYRRALALARQLIDFAPLSPRAPLPPAEDRVAALVASWHNLATLLAARGDLARAAAHLCEAHEAVVALYLDTHRDATLRRAALRHSRETHLALVYHEKAHGPHPLTTRALRAGQLALDVDRARTH</sequence>
<dbReference type="Proteomes" id="UP000433577">
    <property type="component" value="Chromosome 3"/>
</dbReference>
<dbReference type="RefSeq" id="WP_158954817.1">
    <property type="nucleotide sequence ID" value="NZ_CP046915.1"/>
</dbReference>